<dbReference type="EMBL" id="FNGO01000025">
    <property type="protein sequence ID" value="SDM29941.1"/>
    <property type="molecule type" value="Genomic_DNA"/>
</dbReference>
<dbReference type="SUPFAM" id="SSF55785">
    <property type="entry name" value="PYP-like sensor domain (PAS domain)"/>
    <property type="match status" value="1"/>
</dbReference>
<dbReference type="PANTHER" id="PTHR43155:SF2">
    <property type="entry name" value="CYCLIC DI-GMP PHOSPHODIESTERASE PA4108"/>
    <property type="match status" value="1"/>
</dbReference>
<dbReference type="Gene3D" id="3.30.70.270">
    <property type="match status" value="1"/>
</dbReference>
<dbReference type="PANTHER" id="PTHR43155">
    <property type="entry name" value="CYCLIC DI-GMP PHOSPHODIESTERASE PA4108-RELATED"/>
    <property type="match status" value="1"/>
</dbReference>
<organism evidence="4 5">
    <name type="scientific">Halarsenatibacter silvermanii</name>
    <dbReference type="NCBI Taxonomy" id="321763"/>
    <lineage>
        <taxon>Bacteria</taxon>
        <taxon>Bacillati</taxon>
        <taxon>Bacillota</taxon>
        <taxon>Clostridia</taxon>
        <taxon>Halanaerobiales</taxon>
        <taxon>Halarsenatibacteraceae</taxon>
        <taxon>Halarsenatibacter</taxon>
    </lineage>
</organism>
<gene>
    <name evidence="4" type="ORF">SAMN04488692_12528</name>
</gene>
<keyword evidence="5" id="KW-1185">Reference proteome</keyword>
<dbReference type="InterPro" id="IPR000014">
    <property type="entry name" value="PAS"/>
</dbReference>
<dbReference type="Pfam" id="PF13487">
    <property type="entry name" value="HD_5"/>
    <property type="match status" value="1"/>
</dbReference>
<proteinExistence type="predicted"/>
<dbReference type="SUPFAM" id="SSF109604">
    <property type="entry name" value="HD-domain/PDEase-like"/>
    <property type="match status" value="1"/>
</dbReference>
<dbReference type="STRING" id="321763.SAMN04488692_12528"/>
<dbReference type="PROSITE" id="PS50113">
    <property type="entry name" value="PAC"/>
    <property type="match status" value="1"/>
</dbReference>
<dbReference type="PROSITE" id="PS50887">
    <property type="entry name" value="GGDEF"/>
    <property type="match status" value="1"/>
</dbReference>
<dbReference type="Gene3D" id="1.10.3210.10">
    <property type="entry name" value="Hypothetical protein af1432"/>
    <property type="match status" value="1"/>
</dbReference>
<dbReference type="InterPro" id="IPR035965">
    <property type="entry name" value="PAS-like_dom_sf"/>
</dbReference>
<feature type="non-terminal residue" evidence="4">
    <location>
        <position position="1"/>
    </location>
</feature>
<evidence type="ECO:0000259" key="3">
    <source>
        <dbReference type="PROSITE" id="PS51832"/>
    </source>
</evidence>
<dbReference type="OrthoDB" id="9804747at2"/>
<dbReference type="RefSeq" id="WP_143423073.1">
    <property type="nucleotide sequence ID" value="NZ_FNGO01000025.1"/>
</dbReference>
<name>A0A1G9S3E0_9FIRM</name>
<dbReference type="InterPro" id="IPR037522">
    <property type="entry name" value="HD_GYP_dom"/>
</dbReference>
<feature type="domain" description="PAC" evidence="1">
    <location>
        <begin position="24"/>
        <end position="79"/>
    </location>
</feature>
<dbReference type="CDD" id="cd00077">
    <property type="entry name" value="HDc"/>
    <property type="match status" value="1"/>
</dbReference>
<dbReference type="SMART" id="SM00267">
    <property type="entry name" value="GGDEF"/>
    <property type="match status" value="1"/>
</dbReference>
<dbReference type="NCBIfam" id="TIGR00229">
    <property type="entry name" value="sensory_box"/>
    <property type="match status" value="1"/>
</dbReference>
<evidence type="ECO:0000259" key="2">
    <source>
        <dbReference type="PROSITE" id="PS50887"/>
    </source>
</evidence>
<dbReference type="Pfam" id="PF00990">
    <property type="entry name" value="GGDEF"/>
    <property type="match status" value="1"/>
</dbReference>
<reference evidence="4 5" key="1">
    <citation type="submission" date="2016-10" db="EMBL/GenBank/DDBJ databases">
        <authorList>
            <person name="de Groot N.N."/>
        </authorList>
    </citation>
    <scope>NUCLEOTIDE SEQUENCE [LARGE SCALE GENOMIC DNA]</scope>
    <source>
        <strain evidence="4 5">SLAS-1</strain>
    </source>
</reference>
<dbReference type="InterPro" id="IPR000700">
    <property type="entry name" value="PAS-assoc_C"/>
</dbReference>
<dbReference type="SUPFAM" id="SSF55073">
    <property type="entry name" value="Nucleotide cyclase"/>
    <property type="match status" value="1"/>
</dbReference>
<evidence type="ECO:0000313" key="5">
    <source>
        <dbReference type="Proteomes" id="UP000199476"/>
    </source>
</evidence>
<dbReference type="PROSITE" id="PS51832">
    <property type="entry name" value="HD_GYP"/>
    <property type="match status" value="1"/>
</dbReference>
<dbReference type="AlphaFoldDB" id="A0A1G9S3E0"/>
<dbReference type="InterPro" id="IPR043128">
    <property type="entry name" value="Rev_trsase/Diguanyl_cyclase"/>
</dbReference>
<dbReference type="InterPro" id="IPR029787">
    <property type="entry name" value="Nucleotide_cyclase"/>
</dbReference>
<accession>A0A1G9S3E0</accession>
<sequence>NAFEFLVPEGHGEEFRKNIDRVMKGEELNYVATGCRKDGSSFDVQLNEAKVSLPGGEDGVLSIQMDISELKEQEEKLKYLSYHDGLTDLYNRYYLTEEMERLNTERQLPISLIMCDVNGLKIINDAYGHKVGDELLVNVADILRSCTRDEDIVSRWAGDEFVILLPQTKKEIALKICTRIENACEKAEFGDIPITLGVGVAAKHDTEEKFEEILARADKKMYKDKLTKSQSAENNLVKNMLNTLAAKSQETMEHAMRMTDLAHRLGEKIVLSKEQINNLTLLASLHDIGKTTIPMDISSKPGDLTDEEWKIIKEHPERGYNIASSTKEFVSVAKAILCHHERWDGGGYPNGLAKAEIPLLSRIISIVDAYDVMTAGRLYKDAMSNEEALEEIEECAGGQFDPELAEQFVKMMRSRQ</sequence>
<evidence type="ECO:0000259" key="1">
    <source>
        <dbReference type="PROSITE" id="PS50113"/>
    </source>
</evidence>
<feature type="domain" description="HD-GYP" evidence="3">
    <location>
        <begin position="229"/>
        <end position="416"/>
    </location>
</feature>
<feature type="domain" description="GGDEF" evidence="2">
    <location>
        <begin position="108"/>
        <end position="241"/>
    </location>
</feature>
<evidence type="ECO:0000313" key="4">
    <source>
        <dbReference type="EMBL" id="SDM29941.1"/>
    </source>
</evidence>
<dbReference type="Gene3D" id="3.30.450.20">
    <property type="entry name" value="PAS domain"/>
    <property type="match status" value="1"/>
</dbReference>
<dbReference type="CDD" id="cd01949">
    <property type="entry name" value="GGDEF"/>
    <property type="match status" value="1"/>
</dbReference>
<dbReference type="SMART" id="SM00471">
    <property type="entry name" value="HDc"/>
    <property type="match status" value="1"/>
</dbReference>
<dbReference type="Proteomes" id="UP000199476">
    <property type="component" value="Unassembled WGS sequence"/>
</dbReference>
<dbReference type="InterPro" id="IPR000160">
    <property type="entry name" value="GGDEF_dom"/>
</dbReference>
<dbReference type="InterPro" id="IPR003607">
    <property type="entry name" value="HD/PDEase_dom"/>
</dbReference>
<protein>
    <submittedName>
        <fullName evidence="4">PAS domain S-box-containing protein/diguanylate cyclase (GGDEF) domain-containing protein</fullName>
    </submittedName>
</protein>
<dbReference type="NCBIfam" id="TIGR00254">
    <property type="entry name" value="GGDEF"/>
    <property type="match status" value="1"/>
</dbReference>